<comment type="caution">
    <text evidence="10">The sequence shown here is derived from an EMBL/GenBank/DDBJ whole genome shotgun (WGS) entry which is preliminary data.</text>
</comment>
<dbReference type="PROSITE" id="PS00211">
    <property type="entry name" value="ABC_TRANSPORTER_1"/>
    <property type="match status" value="1"/>
</dbReference>
<dbReference type="RefSeq" id="WP_204610228.1">
    <property type="nucleotide sequence ID" value="NZ_BAAAJX010000010.1"/>
</dbReference>
<dbReference type="InterPro" id="IPR027417">
    <property type="entry name" value="P-loop_NTPase"/>
</dbReference>
<dbReference type="SUPFAM" id="SSF52540">
    <property type="entry name" value="P-loop containing nucleoside triphosphate hydrolases"/>
    <property type="match status" value="2"/>
</dbReference>
<protein>
    <recommendedName>
        <fullName evidence="9">ABC transporter domain-containing protein</fullName>
    </recommendedName>
</protein>
<feature type="compositionally biased region" description="Low complexity" evidence="8">
    <location>
        <begin position="360"/>
        <end position="377"/>
    </location>
</feature>
<evidence type="ECO:0000256" key="3">
    <source>
        <dbReference type="ARBA" id="ARBA00022448"/>
    </source>
</evidence>
<accession>A0ABP4K643</accession>
<dbReference type="InterPro" id="IPR003593">
    <property type="entry name" value="AAA+_ATPase"/>
</dbReference>
<dbReference type="CDD" id="cd03257">
    <property type="entry name" value="ABC_NikE_OppD_transporters"/>
    <property type="match status" value="2"/>
</dbReference>
<evidence type="ECO:0000256" key="6">
    <source>
        <dbReference type="ARBA" id="ARBA00022840"/>
    </source>
</evidence>
<evidence type="ECO:0000313" key="10">
    <source>
        <dbReference type="EMBL" id="GAA1493708.1"/>
    </source>
</evidence>
<feature type="compositionally biased region" description="Low complexity" evidence="8">
    <location>
        <begin position="325"/>
        <end position="338"/>
    </location>
</feature>
<dbReference type="InterPro" id="IPR017871">
    <property type="entry name" value="ABC_transporter-like_CS"/>
</dbReference>
<evidence type="ECO:0000256" key="5">
    <source>
        <dbReference type="ARBA" id="ARBA00022741"/>
    </source>
</evidence>
<keyword evidence="4" id="KW-1003">Cell membrane</keyword>
<dbReference type="Proteomes" id="UP001501742">
    <property type="component" value="Unassembled WGS sequence"/>
</dbReference>
<keyword evidence="5" id="KW-0547">Nucleotide-binding</keyword>
<keyword evidence="6" id="KW-0067">ATP-binding</keyword>
<evidence type="ECO:0000256" key="4">
    <source>
        <dbReference type="ARBA" id="ARBA00022475"/>
    </source>
</evidence>
<proteinExistence type="inferred from homology"/>
<evidence type="ECO:0000256" key="1">
    <source>
        <dbReference type="ARBA" id="ARBA00004202"/>
    </source>
</evidence>
<evidence type="ECO:0000256" key="2">
    <source>
        <dbReference type="ARBA" id="ARBA00005417"/>
    </source>
</evidence>
<dbReference type="PANTHER" id="PTHR43297:SF2">
    <property type="entry name" value="DIPEPTIDE TRANSPORT ATP-BINDING PROTEIN DPPD"/>
    <property type="match status" value="1"/>
</dbReference>
<feature type="region of interest" description="Disordered" evidence="8">
    <location>
        <begin position="320"/>
        <end position="377"/>
    </location>
</feature>
<dbReference type="InterPro" id="IPR050388">
    <property type="entry name" value="ABC_Ni/Peptide_Import"/>
</dbReference>
<organism evidence="10 11">
    <name type="scientific">Curtobacterium herbarum</name>
    <dbReference type="NCBI Taxonomy" id="150122"/>
    <lineage>
        <taxon>Bacteria</taxon>
        <taxon>Bacillati</taxon>
        <taxon>Actinomycetota</taxon>
        <taxon>Actinomycetes</taxon>
        <taxon>Micrococcales</taxon>
        <taxon>Microbacteriaceae</taxon>
        <taxon>Curtobacterium</taxon>
    </lineage>
</organism>
<keyword evidence="3" id="KW-0813">Transport</keyword>
<dbReference type="InterPro" id="IPR013563">
    <property type="entry name" value="Oligopep_ABC_C"/>
</dbReference>
<name>A0ABP4K643_9MICO</name>
<keyword evidence="11" id="KW-1185">Reference proteome</keyword>
<dbReference type="Gene3D" id="3.40.50.300">
    <property type="entry name" value="P-loop containing nucleotide triphosphate hydrolases"/>
    <property type="match status" value="2"/>
</dbReference>
<feature type="domain" description="ABC transporter" evidence="9">
    <location>
        <begin position="6"/>
        <end position="246"/>
    </location>
</feature>
<sequence>MTTATIRDLHVSLERDGARSDVLRGIDLDIAPGEIVGLVGESGSGKSMLAMSLLGLLPDAARPEVTGAVTVQGTDMVHGTDAERRAARRSSLGAVFQDPMTSLNPTMRIGRQITEAGPDRAGAVALLDSMGVPDPELRFIVYPHELSGGLRQRVMAAIAMAGRPALIVADEPTTALDVTVQAQLLDLLQELRDDHGCSVLLITHDLGVASRIADRIAVMYAGRLAEVGPTAAVLGAAAHPYTAGLLRSRLSLALDREARLPALPADTLDPAERLVGCPYRARCPLAVARCATDMPGLDASVPAADHAAACWRDADTVRATGGGTATDPPAVTDPTAATDADDAGRASRPTADTTTREARTTQAERPTAATPTAGATPTVPAAADAVVVEDLVCTYTTGRGRRARTVEAVRGVSFRVPAGRSLAIVGESGSGKSTILRAVAGLVPARSGRITVAEGGAQMVFQDAGSSLTPWMTVGETLRERLVPARLGRTETDRRVAEALDAIGLPATVARLRPVDLSGGQRQRVALARATIVRPAVLLCDEPTSALDASLAAVTLNTIRDMRRELAMTVLFVTHDLAVARLMGDHIAVVERGRVIETGPADAVIHDPQEQYTRTLVASVPEIAVPA</sequence>
<feature type="domain" description="ABC transporter" evidence="9">
    <location>
        <begin position="386"/>
        <end position="617"/>
    </location>
</feature>
<evidence type="ECO:0000313" key="11">
    <source>
        <dbReference type="Proteomes" id="UP001501742"/>
    </source>
</evidence>
<dbReference type="SMART" id="SM00382">
    <property type="entry name" value="AAA"/>
    <property type="match status" value="2"/>
</dbReference>
<evidence type="ECO:0000259" key="9">
    <source>
        <dbReference type="PROSITE" id="PS50893"/>
    </source>
</evidence>
<evidence type="ECO:0000256" key="8">
    <source>
        <dbReference type="SAM" id="MobiDB-lite"/>
    </source>
</evidence>
<dbReference type="InterPro" id="IPR003439">
    <property type="entry name" value="ABC_transporter-like_ATP-bd"/>
</dbReference>
<dbReference type="Pfam" id="PF00005">
    <property type="entry name" value="ABC_tran"/>
    <property type="match status" value="2"/>
</dbReference>
<dbReference type="NCBIfam" id="TIGR01727">
    <property type="entry name" value="oligo_HPY"/>
    <property type="match status" value="1"/>
</dbReference>
<dbReference type="PROSITE" id="PS50893">
    <property type="entry name" value="ABC_TRANSPORTER_2"/>
    <property type="match status" value="2"/>
</dbReference>
<keyword evidence="7" id="KW-0472">Membrane</keyword>
<reference evidence="11" key="1">
    <citation type="journal article" date="2019" name="Int. J. Syst. Evol. Microbiol.">
        <title>The Global Catalogue of Microorganisms (GCM) 10K type strain sequencing project: providing services to taxonomists for standard genome sequencing and annotation.</title>
        <authorList>
            <consortium name="The Broad Institute Genomics Platform"/>
            <consortium name="The Broad Institute Genome Sequencing Center for Infectious Disease"/>
            <person name="Wu L."/>
            <person name="Ma J."/>
        </authorList>
    </citation>
    <scope>NUCLEOTIDE SEQUENCE [LARGE SCALE GENOMIC DNA]</scope>
    <source>
        <strain evidence="11">JCM 12140</strain>
    </source>
</reference>
<evidence type="ECO:0000256" key="7">
    <source>
        <dbReference type="ARBA" id="ARBA00023136"/>
    </source>
</evidence>
<dbReference type="Pfam" id="PF08352">
    <property type="entry name" value="oligo_HPY"/>
    <property type="match status" value="2"/>
</dbReference>
<dbReference type="PANTHER" id="PTHR43297">
    <property type="entry name" value="OLIGOPEPTIDE TRANSPORT ATP-BINDING PROTEIN APPD"/>
    <property type="match status" value="1"/>
</dbReference>
<comment type="subcellular location">
    <subcellularLocation>
        <location evidence="1">Cell membrane</location>
        <topology evidence="1">Peripheral membrane protein</topology>
    </subcellularLocation>
</comment>
<comment type="similarity">
    <text evidence="2">Belongs to the ABC transporter superfamily.</text>
</comment>
<gene>
    <name evidence="10" type="ORF">GCM10009627_20540</name>
</gene>
<dbReference type="EMBL" id="BAAAJX010000010">
    <property type="protein sequence ID" value="GAA1493708.1"/>
    <property type="molecule type" value="Genomic_DNA"/>
</dbReference>